<keyword evidence="3" id="KW-1185">Reference proteome</keyword>
<evidence type="ECO:0000313" key="3">
    <source>
        <dbReference type="Proteomes" id="UP000030143"/>
    </source>
</evidence>
<comment type="caution">
    <text evidence="2">The sequence shown here is derived from an EMBL/GenBank/DDBJ whole genome shotgun (WGS) entry which is preliminary data.</text>
</comment>
<name>A0A0A2JC13_PENEN</name>
<sequence length="119" mass="13238">MRFGMPGDKQFEWEYAKEKRADGQKINLIVFRAVEEKKGKIKETQRHGIAQLVRGEDSRTPGTSRSSAGIGDELQIDEAALQSLELDEAVIVATCLMLLKEIDRRRMIQFAMIAGAGGS</sequence>
<gene>
    <name evidence="2" type="ORF">PEX2_065040</name>
</gene>
<evidence type="ECO:0000256" key="1">
    <source>
        <dbReference type="SAM" id="MobiDB-lite"/>
    </source>
</evidence>
<evidence type="ECO:0000313" key="2">
    <source>
        <dbReference type="EMBL" id="KGO51784.1"/>
    </source>
</evidence>
<dbReference type="VEuPathDB" id="FungiDB:PEXP_009900"/>
<accession>A0A0A2JC13</accession>
<protein>
    <submittedName>
        <fullName evidence="2">Uncharacterized protein</fullName>
    </submittedName>
</protein>
<dbReference type="HOGENOM" id="CLU_2062277_0_0_1"/>
<organism evidence="2 3">
    <name type="scientific">Penicillium expansum</name>
    <name type="common">Blue mold rot fungus</name>
    <dbReference type="NCBI Taxonomy" id="27334"/>
    <lineage>
        <taxon>Eukaryota</taxon>
        <taxon>Fungi</taxon>
        <taxon>Dikarya</taxon>
        <taxon>Ascomycota</taxon>
        <taxon>Pezizomycotina</taxon>
        <taxon>Eurotiomycetes</taxon>
        <taxon>Eurotiomycetidae</taxon>
        <taxon>Eurotiales</taxon>
        <taxon>Aspergillaceae</taxon>
        <taxon>Penicillium</taxon>
    </lineage>
</organism>
<feature type="region of interest" description="Disordered" evidence="1">
    <location>
        <begin position="45"/>
        <end position="71"/>
    </location>
</feature>
<dbReference type="GeneID" id="27679195"/>
<dbReference type="STRING" id="27334.A0A0A2JC13"/>
<proteinExistence type="predicted"/>
<dbReference type="AlphaFoldDB" id="A0A0A2JC13"/>
<dbReference type="RefSeq" id="XP_016594667.1">
    <property type="nucleotide sequence ID" value="XM_016743775.1"/>
</dbReference>
<dbReference type="EMBL" id="JQFZ01000276">
    <property type="protein sequence ID" value="KGO51784.1"/>
    <property type="molecule type" value="Genomic_DNA"/>
</dbReference>
<dbReference type="Proteomes" id="UP000030143">
    <property type="component" value="Unassembled WGS sequence"/>
</dbReference>
<reference evidence="2 3" key="1">
    <citation type="journal article" date="2015" name="Mol. Plant Microbe Interact.">
        <title>Genome, transcriptome, and functional analyses of Penicillium expansum provide new insights into secondary metabolism and pathogenicity.</title>
        <authorList>
            <person name="Ballester A.R."/>
            <person name="Marcet-Houben M."/>
            <person name="Levin E."/>
            <person name="Sela N."/>
            <person name="Selma-Lazaro C."/>
            <person name="Carmona L."/>
            <person name="Wisniewski M."/>
            <person name="Droby S."/>
            <person name="Gonzalez-Candelas L."/>
            <person name="Gabaldon T."/>
        </authorList>
    </citation>
    <scope>NUCLEOTIDE SEQUENCE [LARGE SCALE GENOMIC DNA]</scope>
    <source>
        <strain evidence="2 3">MD-8</strain>
    </source>
</reference>